<dbReference type="PANTHER" id="PTHR11092:SF0">
    <property type="entry name" value="EPIMERASE FAMILY PROTEIN SDR39U1"/>
    <property type="match status" value="1"/>
</dbReference>
<dbReference type="EMBL" id="JAROCB010000001">
    <property type="protein sequence ID" value="MDN4595736.1"/>
    <property type="molecule type" value="Genomic_DNA"/>
</dbReference>
<evidence type="ECO:0000313" key="4">
    <source>
        <dbReference type="EMBL" id="MDN4595736.1"/>
    </source>
</evidence>
<sequence length="298" mass="31518">MRVLLAGSSGMIGGELRAQLAAAGHEVRRLVRREPSAPDEFVWEPAERTVDVALFDWADGVVNLSGSSLQRLPWTRATKRRILSSRLQATGTLTDGMRRAGQPPAVFVSGSAVGYYGDRPGEELTEAAAKGDGFLADVVDAWEAAARLAPEATRVALARTGVVIGRGGALKPLLPIAKAGLGGPLGSGRQHWPWVSLHDEAAALVHLLGSGLEGPVNIAGPTPATAGEVVKALARAVRRPYGFPVPAFALRLALQDAAQELLLADQRVVPQKLLDDGFVFRDPTVQDAMDRLVEVRAA</sequence>
<dbReference type="SUPFAM" id="SSF51735">
    <property type="entry name" value="NAD(P)-binding Rossmann-fold domains"/>
    <property type="match status" value="1"/>
</dbReference>
<dbReference type="Proteomes" id="UP001174210">
    <property type="component" value="Unassembled WGS sequence"/>
</dbReference>
<dbReference type="NCBIfam" id="TIGR01777">
    <property type="entry name" value="yfcH"/>
    <property type="match status" value="1"/>
</dbReference>
<dbReference type="Gene3D" id="3.40.50.720">
    <property type="entry name" value="NAD(P)-binding Rossmann-like Domain"/>
    <property type="match status" value="1"/>
</dbReference>
<comment type="similarity">
    <text evidence="1">Belongs to the NAD(P)-dependent epimerase/dehydratase family. SDR39U1 subfamily.</text>
</comment>
<evidence type="ECO:0000313" key="5">
    <source>
        <dbReference type="Proteomes" id="UP001174210"/>
    </source>
</evidence>
<evidence type="ECO:0000259" key="2">
    <source>
        <dbReference type="Pfam" id="PF01370"/>
    </source>
</evidence>
<dbReference type="InterPro" id="IPR010099">
    <property type="entry name" value="SDR39U1"/>
</dbReference>
<dbReference type="PANTHER" id="PTHR11092">
    <property type="entry name" value="SUGAR NUCLEOTIDE EPIMERASE RELATED"/>
    <property type="match status" value="1"/>
</dbReference>
<name>A0ABT8ISG3_9MICO</name>
<comment type="caution">
    <text evidence="4">The sequence shown here is derived from an EMBL/GenBank/DDBJ whole genome shotgun (WGS) entry which is preliminary data.</text>
</comment>
<dbReference type="InterPro" id="IPR036291">
    <property type="entry name" value="NAD(P)-bd_dom_sf"/>
</dbReference>
<keyword evidence="5" id="KW-1185">Reference proteome</keyword>
<dbReference type="InterPro" id="IPR013549">
    <property type="entry name" value="DUF1731"/>
</dbReference>
<accession>A0ABT8ISG3</accession>
<dbReference type="Pfam" id="PF01370">
    <property type="entry name" value="Epimerase"/>
    <property type="match status" value="1"/>
</dbReference>
<dbReference type="InterPro" id="IPR001509">
    <property type="entry name" value="Epimerase_deHydtase"/>
</dbReference>
<protein>
    <submittedName>
        <fullName evidence="4">TIGR01777 family oxidoreductase</fullName>
    </submittedName>
</protein>
<proteinExistence type="inferred from homology"/>
<organism evidence="4 5">
    <name type="scientific">Leifsonia virtsii</name>
    <dbReference type="NCBI Taxonomy" id="3035915"/>
    <lineage>
        <taxon>Bacteria</taxon>
        <taxon>Bacillati</taxon>
        <taxon>Actinomycetota</taxon>
        <taxon>Actinomycetes</taxon>
        <taxon>Micrococcales</taxon>
        <taxon>Microbacteriaceae</taxon>
        <taxon>Leifsonia</taxon>
    </lineage>
</organism>
<dbReference type="RefSeq" id="WP_301215190.1">
    <property type="nucleotide sequence ID" value="NZ_JAROCB010000001.1"/>
</dbReference>
<dbReference type="Pfam" id="PF08338">
    <property type="entry name" value="DUF1731"/>
    <property type="match status" value="1"/>
</dbReference>
<feature type="domain" description="NAD-dependent epimerase/dehydratase" evidence="2">
    <location>
        <begin position="3"/>
        <end position="217"/>
    </location>
</feature>
<gene>
    <name evidence="4" type="ORF">P5G59_01150</name>
</gene>
<feature type="domain" description="DUF1731" evidence="3">
    <location>
        <begin position="245"/>
        <end position="291"/>
    </location>
</feature>
<evidence type="ECO:0000256" key="1">
    <source>
        <dbReference type="ARBA" id="ARBA00009353"/>
    </source>
</evidence>
<evidence type="ECO:0000259" key="3">
    <source>
        <dbReference type="Pfam" id="PF08338"/>
    </source>
</evidence>
<reference evidence="4" key="1">
    <citation type="submission" date="2023-03" db="EMBL/GenBank/DDBJ databases">
        <title>MT1 and MT2 Draft Genomes of Novel Species.</title>
        <authorList>
            <person name="Venkateswaran K."/>
        </authorList>
    </citation>
    <scope>NUCLEOTIDE SEQUENCE</scope>
    <source>
        <strain evidence="4">F6_8S_P_1A</strain>
    </source>
</reference>